<dbReference type="Gene3D" id="1.10.357.10">
    <property type="entry name" value="Tetracycline Repressor, domain 2"/>
    <property type="match status" value="1"/>
</dbReference>
<dbReference type="SUPFAM" id="SSF46689">
    <property type="entry name" value="Homeodomain-like"/>
    <property type="match status" value="1"/>
</dbReference>
<evidence type="ECO:0000256" key="2">
    <source>
        <dbReference type="ARBA" id="ARBA00023125"/>
    </source>
</evidence>
<keyword evidence="3" id="KW-0804">Transcription</keyword>
<evidence type="ECO:0000313" key="7">
    <source>
        <dbReference type="Proteomes" id="UP001611415"/>
    </source>
</evidence>
<keyword evidence="7" id="KW-1185">Reference proteome</keyword>
<dbReference type="RefSeq" id="WP_364822225.1">
    <property type="nucleotide sequence ID" value="NZ_JBFAYM010000007.1"/>
</dbReference>
<reference evidence="6 7" key="1">
    <citation type="submission" date="2024-10" db="EMBL/GenBank/DDBJ databases">
        <title>The Natural Products Discovery Center: Release of the First 8490 Sequenced Strains for Exploring Actinobacteria Biosynthetic Diversity.</title>
        <authorList>
            <person name="Kalkreuter E."/>
            <person name="Kautsar S.A."/>
            <person name="Yang D."/>
            <person name="Bader C.D."/>
            <person name="Teijaro C.N."/>
            <person name="Fluegel L."/>
            <person name="Davis C.M."/>
            <person name="Simpson J.R."/>
            <person name="Lauterbach L."/>
            <person name="Steele A.D."/>
            <person name="Gui C."/>
            <person name="Meng S."/>
            <person name="Li G."/>
            <person name="Viehrig K."/>
            <person name="Ye F."/>
            <person name="Su P."/>
            <person name="Kiefer A.F."/>
            <person name="Nichols A."/>
            <person name="Cepeda A.J."/>
            <person name="Yan W."/>
            <person name="Fan B."/>
            <person name="Jiang Y."/>
            <person name="Adhikari A."/>
            <person name="Zheng C.-J."/>
            <person name="Schuster L."/>
            <person name="Cowan T.M."/>
            <person name="Smanski M.J."/>
            <person name="Chevrette M.G."/>
            <person name="De Carvalho L.P.S."/>
            <person name="Shen B."/>
        </authorList>
    </citation>
    <scope>NUCLEOTIDE SEQUENCE [LARGE SCALE GENOMIC DNA]</scope>
    <source>
        <strain evidence="6 7">NPDC019275</strain>
    </source>
</reference>
<dbReference type="SUPFAM" id="SSF48498">
    <property type="entry name" value="Tetracyclin repressor-like, C-terminal domain"/>
    <property type="match status" value="1"/>
</dbReference>
<dbReference type="Pfam" id="PF00440">
    <property type="entry name" value="TetR_N"/>
    <property type="match status" value="1"/>
</dbReference>
<evidence type="ECO:0000256" key="1">
    <source>
        <dbReference type="ARBA" id="ARBA00023015"/>
    </source>
</evidence>
<dbReference type="Pfam" id="PF13305">
    <property type="entry name" value="TetR_C_33"/>
    <property type="match status" value="1"/>
</dbReference>
<feature type="domain" description="HTH tetR-type" evidence="5">
    <location>
        <begin position="5"/>
        <end position="65"/>
    </location>
</feature>
<dbReference type="EMBL" id="JBIRYO010000006">
    <property type="protein sequence ID" value="MFI2474026.1"/>
    <property type="molecule type" value="Genomic_DNA"/>
</dbReference>
<evidence type="ECO:0000256" key="4">
    <source>
        <dbReference type="PROSITE-ProRule" id="PRU00335"/>
    </source>
</evidence>
<evidence type="ECO:0000256" key="3">
    <source>
        <dbReference type="ARBA" id="ARBA00023163"/>
    </source>
</evidence>
<dbReference type="InterPro" id="IPR050109">
    <property type="entry name" value="HTH-type_TetR-like_transc_reg"/>
</dbReference>
<proteinExistence type="predicted"/>
<comment type="caution">
    <text evidence="6">The sequence shown here is derived from an EMBL/GenBank/DDBJ whole genome shotgun (WGS) entry which is preliminary data.</text>
</comment>
<dbReference type="InterPro" id="IPR009057">
    <property type="entry name" value="Homeodomain-like_sf"/>
</dbReference>
<keyword evidence="1" id="KW-0805">Transcription regulation</keyword>
<dbReference type="PANTHER" id="PTHR30055:SF220">
    <property type="entry name" value="TETR-FAMILY REGULATORY PROTEIN"/>
    <property type="match status" value="1"/>
</dbReference>
<accession>A0ABW7WYW3</accession>
<dbReference type="InterPro" id="IPR036271">
    <property type="entry name" value="Tet_transcr_reg_TetR-rel_C_sf"/>
</dbReference>
<gene>
    <name evidence="6" type="ORF">ACH49W_11675</name>
</gene>
<protein>
    <submittedName>
        <fullName evidence="6">TetR/AcrR family transcriptional regulator</fullName>
    </submittedName>
</protein>
<keyword evidence="2 4" id="KW-0238">DNA-binding</keyword>
<organism evidence="6 7">
    <name type="scientific">Nocardia xishanensis</name>
    <dbReference type="NCBI Taxonomy" id="238964"/>
    <lineage>
        <taxon>Bacteria</taxon>
        <taxon>Bacillati</taxon>
        <taxon>Actinomycetota</taxon>
        <taxon>Actinomycetes</taxon>
        <taxon>Mycobacteriales</taxon>
        <taxon>Nocardiaceae</taxon>
        <taxon>Nocardia</taxon>
    </lineage>
</organism>
<feature type="DNA-binding region" description="H-T-H motif" evidence="4">
    <location>
        <begin position="28"/>
        <end position="47"/>
    </location>
</feature>
<dbReference type="InterPro" id="IPR025996">
    <property type="entry name" value="MT1864/Rv1816-like_C"/>
</dbReference>
<dbReference type="InterPro" id="IPR001647">
    <property type="entry name" value="HTH_TetR"/>
</dbReference>
<dbReference type="Proteomes" id="UP001611415">
    <property type="component" value="Unassembled WGS sequence"/>
</dbReference>
<dbReference type="PANTHER" id="PTHR30055">
    <property type="entry name" value="HTH-TYPE TRANSCRIPTIONAL REGULATOR RUTR"/>
    <property type="match status" value="1"/>
</dbReference>
<evidence type="ECO:0000313" key="6">
    <source>
        <dbReference type="EMBL" id="MFI2474026.1"/>
    </source>
</evidence>
<evidence type="ECO:0000259" key="5">
    <source>
        <dbReference type="PROSITE" id="PS50977"/>
    </source>
</evidence>
<sequence length="184" mass="20052">MAGNEPLSERLIAVGVDLLEREGPDRLGLRAITRAAGVSHGAPRRHFPTHKALLAAIAARGFADLAERFAASDDAGAPSRDRLRRMAVEYVGFAATRPQMFTLMFRHDLLEGSGENLRATTLPIFDRFADLVRQARPAAPDRVVVLWTAMHGLATLRANRSLALVAPTADDSELVEEILELHLA</sequence>
<name>A0ABW7WYW3_9NOCA</name>
<dbReference type="PROSITE" id="PS50977">
    <property type="entry name" value="HTH_TETR_2"/>
    <property type="match status" value="1"/>
</dbReference>